<comment type="caution">
    <text evidence="2">The sequence shown here is derived from an EMBL/GenBank/DDBJ whole genome shotgun (WGS) entry which is preliminary data.</text>
</comment>
<evidence type="ECO:0000256" key="1">
    <source>
        <dbReference type="SAM" id="MobiDB-lite"/>
    </source>
</evidence>
<gene>
    <name evidence="2" type="ORF">CC1G_11649</name>
</gene>
<dbReference type="InParanoid" id="A8P495"/>
<feature type="region of interest" description="Disordered" evidence="1">
    <location>
        <begin position="98"/>
        <end position="118"/>
    </location>
</feature>
<reference evidence="2 3" key="1">
    <citation type="journal article" date="2010" name="Proc. Natl. Acad. Sci. U.S.A.">
        <title>Insights into evolution of multicellular fungi from the assembled chromosomes of the mushroom Coprinopsis cinerea (Coprinus cinereus).</title>
        <authorList>
            <person name="Stajich J.E."/>
            <person name="Wilke S.K."/>
            <person name="Ahren D."/>
            <person name="Au C.H."/>
            <person name="Birren B.W."/>
            <person name="Borodovsky M."/>
            <person name="Burns C."/>
            <person name="Canback B."/>
            <person name="Casselton L.A."/>
            <person name="Cheng C.K."/>
            <person name="Deng J."/>
            <person name="Dietrich F.S."/>
            <person name="Fargo D.C."/>
            <person name="Farman M.L."/>
            <person name="Gathman A.C."/>
            <person name="Goldberg J."/>
            <person name="Guigo R."/>
            <person name="Hoegger P.J."/>
            <person name="Hooker J.B."/>
            <person name="Huggins A."/>
            <person name="James T.Y."/>
            <person name="Kamada T."/>
            <person name="Kilaru S."/>
            <person name="Kodira C."/>
            <person name="Kues U."/>
            <person name="Kupfer D."/>
            <person name="Kwan H.S."/>
            <person name="Lomsadze A."/>
            <person name="Li W."/>
            <person name="Lilly W.W."/>
            <person name="Ma L.J."/>
            <person name="Mackey A.J."/>
            <person name="Manning G."/>
            <person name="Martin F."/>
            <person name="Muraguchi H."/>
            <person name="Natvig D.O."/>
            <person name="Palmerini H."/>
            <person name="Ramesh M.A."/>
            <person name="Rehmeyer C.J."/>
            <person name="Roe B.A."/>
            <person name="Shenoy N."/>
            <person name="Stanke M."/>
            <person name="Ter-Hovhannisyan V."/>
            <person name="Tunlid A."/>
            <person name="Velagapudi R."/>
            <person name="Vision T.J."/>
            <person name="Zeng Q."/>
            <person name="Zolan M.E."/>
            <person name="Pukkila P.J."/>
        </authorList>
    </citation>
    <scope>NUCLEOTIDE SEQUENCE [LARGE SCALE GENOMIC DNA]</scope>
    <source>
        <strain evidence="3">Okayama-7 / 130 / ATCC MYA-4618 / FGSC 9003</strain>
    </source>
</reference>
<dbReference type="VEuPathDB" id="FungiDB:CC1G_11649"/>
<keyword evidence="3" id="KW-1185">Reference proteome</keyword>
<dbReference type="KEGG" id="cci:CC1G_11649"/>
<proteinExistence type="predicted"/>
<evidence type="ECO:0000313" key="3">
    <source>
        <dbReference type="Proteomes" id="UP000001861"/>
    </source>
</evidence>
<evidence type="ECO:0000313" key="2">
    <source>
        <dbReference type="EMBL" id="EAU83123.1"/>
    </source>
</evidence>
<sequence length="653" mass="73662">MNANIDFDITDILTDAQGQIPQDHLDNLLARQAEARHALEDQMRKAQAMLATLRKRRDEHVKTYKEVSGQAKRLKEEAFKLLLEEKEDLDRKIEARQNARKVDAGQSIPDADGSGGKSGSDKVLKFLIARRHDVQAHIDSLTNPGFHRLPPEILQQIFLHVTFSPIRRTKSPETFSVGESYSPTPISASYHGAPLVLTRVSRTWRSLAIGMPELWSSISVRVTEEIGSEGKCRPPLPVLEEWIKRSGTRPLVFEILQSAADRVDSLTASPSIEPVPDFEGLAESSMFEKALKLFLPHYARWQAARFRTMVESDEGLFRDLPSDASYPLLQDLHIDRDMWDPLSSPTDVERIVAMLCNSPRLVSIRWGSRWIGPFAQELPFGQLHSFRLQPIISSQRFRDILTESPQLRSLVVRVYLGVTSDNDPENPDAAPAQPLHLPNLVELKLAYEGLEINLKTFLATTTMPNLTSLTLNAETIGIGTHLWPEQEFLSFVHRSGCQLEYLVLHNFDFNEDQVLEVLKVVSKTLCYLSIQNDRQVSGFMKDKVLKALEVPYDDHTNALLPADIDPSPSTTITLPEILCPKLEYLNLWNTIGSTDGAVSDMVASRRHFAHPLGVARLSIVIVTFSDLNEHRRDIEMFDTLNEEGQWGITYIAT</sequence>
<dbReference type="RefSeq" id="XP_001838706.1">
    <property type="nucleotide sequence ID" value="XM_001838654.1"/>
</dbReference>
<organism evidence="2 3">
    <name type="scientific">Coprinopsis cinerea (strain Okayama-7 / 130 / ATCC MYA-4618 / FGSC 9003)</name>
    <name type="common">Inky cap fungus</name>
    <name type="synonym">Hormographiella aspergillata</name>
    <dbReference type="NCBI Taxonomy" id="240176"/>
    <lineage>
        <taxon>Eukaryota</taxon>
        <taxon>Fungi</taxon>
        <taxon>Dikarya</taxon>
        <taxon>Basidiomycota</taxon>
        <taxon>Agaricomycotina</taxon>
        <taxon>Agaricomycetes</taxon>
        <taxon>Agaricomycetidae</taxon>
        <taxon>Agaricales</taxon>
        <taxon>Agaricineae</taxon>
        <taxon>Psathyrellaceae</taxon>
        <taxon>Coprinopsis</taxon>
    </lineage>
</organism>
<name>A8P495_COPC7</name>
<accession>A8P495</accession>
<dbReference type="AlphaFoldDB" id="A8P495"/>
<dbReference type="SUPFAM" id="SSF52047">
    <property type="entry name" value="RNI-like"/>
    <property type="match status" value="1"/>
</dbReference>
<dbReference type="eggNOG" id="ENOG502R0P0">
    <property type="taxonomic scope" value="Eukaryota"/>
</dbReference>
<dbReference type="GeneID" id="6015299"/>
<dbReference type="Gene3D" id="3.80.10.10">
    <property type="entry name" value="Ribonuclease Inhibitor"/>
    <property type="match status" value="1"/>
</dbReference>
<dbReference type="OrthoDB" id="3253362at2759"/>
<dbReference type="EMBL" id="AACS02000004">
    <property type="protein sequence ID" value="EAU83123.1"/>
    <property type="molecule type" value="Genomic_DNA"/>
</dbReference>
<dbReference type="OMA" id="MCNDEKS"/>
<protein>
    <submittedName>
        <fullName evidence="2">Uncharacterized protein</fullName>
    </submittedName>
</protein>
<dbReference type="Proteomes" id="UP000001861">
    <property type="component" value="Unassembled WGS sequence"/>
</dbReference>
<dbReference type="InterPro" id="IPR032675">
    <property type="entry name" value="LRR_dom_sf"/>
</dbReference>